<dbReference type="Pfam" id="PF00149">
    <property type="entry name" value="Metallophos"/>
    <property type="match status" value="1"/>
</dbReference>
<dbReference type="EMBL" id="DF820479">
    <property type="protein sequence ID" value="GAK61433.1"/>
    <property type="molecule type" value="Genomic_DNA"/>
</dbReference>
<keyword evidence="2" id="KW-0997">Cell inner membrane</keyword>
<sequence length="250" mass="28823">MQTHALVAADAHLDGMNQELDIFLAFLTFVRENSIKTLYLLGDLFTIWLGTPKFTLPHHSAVIQALSALKEAGTQVNYVEGNRDYFLAPRYLNKPFYQIGSESLQETIGEKRFYFAHGDLVNVYDRPYRLWRGLSRNPWLFSLFRAIPRPVAISLAQYLEQQFQATNQQHKASFPETVCRMYAEERWKAGIDMIILGHFHEAQAFSAPVNGKSHTLQVLPAWKDTHEYLVIDEEGNFALRGFSQIRRQNV</sequence>
<name>A0A081CA28_VECG1</name>
<dbReference type="HOGENOM" id="CLU_074586_1_0_0"/>
<dbReference type="InterPro" id="IPR004843">
    <property type="entry name" value="Calcineurin-like_PHP"/>
</dbReference>
<evidence type="ECO:0000256" key="1">
    <source>
        <dbReference type="ARBA" id="ARBA00022475"/>
    </source>
</evidence>
<protein>
    <submittedName>
        <fullName evidence="8">Metallophosphoesterase</fullName>
    </submittedName>
</protein>
<evidence type="ECO:0000256" key="3">
    <source>
        <dbReference type="ARBA" id="ARBA00022723"/>
    </source>
</evidence>
<keyword evidence="6" id="KW-0464">Manganese</keyword>
<feature type="domain" description="Calcineurin-like phosphoesterase" evidence="7">
    <location>
        <begin position="6"/>
        <end position="201"/>
    </location>
</feature>
<dbReference type="GO" id="GO:0009245">
    <property type="term" value="P:lipid A biosynthetic process"/>
    <property type="evidence" value="ECO:0007669"/>
    <property type="project" value="TreeGrafter"/>
</dbReference>
<evidence type="ECO:0000313" key="9">
    <source>
        <dbReference type="Proteomes" id="UP000030661"/>
    </source>
</evidence>
<proteinExistence type="predicted"/>
<reference evidence="8" key="1">
    <citation type="journal article" date="2015" name="PeerJ">
        <title>First genomic representation of candidate bacterial phylum KSB3 points to enhanced environmental sensing as a trigger of wastewater bulking.</title>
        <authorList>
            <person name="Sekiguchi Y."/>
            <person name="Ohashi A."/>
            <person name="Parks D.H."/>
            <person name="Yamauchi T."/>
            <person name="Tyson G.W."/>
            <person name="Hugenholtz P."/>
        </authorList>
    </citation>
    <scope>NUCLEOTIDE SEQUENCE [LARGE SCALE GENOMIC DNA]</scope>
</reference>
<evidence type="ECO:0000256" key="6">
    <source>
        <dbReference type="ARBA" id="ARBA00023211"/>
    </source>
</evidence>
<organism evidence="8">
    <name type="scientific">Vecturithrix granuli</name>
    <dbReference type="NCBI Taxonomy" id="1499967"/>
    <lineage>
        <taxon>Bacteria</taxon>
        <taxon>Candidatus Moduliflexota</taxon>
        <taxon>Candidatus Vecturitrichia</taxon>
        <taxon>Candidatus Vecturitrichales</taxon>
        <taxon>Candidatus Vecturitrichaceae</taxon>
        <taxon>Candidatus Vecturithrix</taxon>
    </lineage>
</organism>
<keyword evidence="5" id="KW-0472">Membrane</keyword>
<dbReference type="PANTHER" id="PTHR34990:SF1">
    <property type="entry name" value="UDP-2,3-DIACYLGLUCOSAMINE HYDROLASE"/>
    <property type="match status" value="1"/>
</dbReference>
<evidence type="ECO:0000256" key="5">
    <source>
        <dbReference type="ARBA" id="ARBA00023136"/>
    </source>
</evidence>
<keyword evidence="4" id="KW-0378">Hydrolase</keyword>
<accession>A0A081CA28</accession>
<dbReference type="InterPro" id="IPR043461">
    <property type="entry name" value="LpxH-like"/>
</dbReference>
<keyword evidence="9" id="KW-1185">Reference proteome</keyword>
<dbReference type="AlphaFoldDB" id="A0A081CA28"/>
<gene>
    <name evidence="8" type="ORF">U27_01333</name>
</gene>
<dbReference type="InterPro" id="IPR029052">
    <property type="entry name" value="Metallo-depent_PP-like"/>
</dbReference>
<keyword evidence="3" id="KW-0479">Metal-binding</keyword>
<evidence type="ECO:0000256" key="2">
    <source>
        <dbReference type="ARBA" id="ARBA00022519"/>
    </source>
</evidence>
<dbReference type="Proteomes" id="UP000030661">
    <property type="component" value="Unassembled WGS sequence"/>
</dbReference>
<dbReference type="GO" id="GO:0046872">
    <property type="term" value="F:metal ion binding"/>
    <property type="evidence" value="ECO:0007669"/>
    <property type="project" value="UniProtKB-KW"/>
</dbReference>
<dbReference type="STRING" id="1499967.U27_01333"/>
<dbReference type="eggNOG" id="COG2908">
    <property type="taxonomic scope" value="Bacteria"/>
</dbReference>
<evidence type="ECO:0000256" key="4">
    <source>
        <dbReference type="ARBA" id="ARBA00022801"/>
    </source>
</evidence>
<dbReference type="Gene3D" id="3.60.21.10">
    <property type="match status" value="1"/>
</dbReference>
<dbReference type="GO" id="GO:0016020">
    <property type="term" value="C:membrane"/>
    <property type="evidence" value="ECO:0007669"/>
    <property type="project" value="GOC"/>
</dbReference>
<dbReference type="PANTHER" id="PTHR34990">
    <property type="entry name" value="UDP-2,3-DIACYLGLUCOSAMINE HYDROLASE-RELATED"/>
    <property type="match status" value="1"/>
</dbReference>
<dbReference type="SUPFAM" id="SSF56300">
    <property type="entry name" value="Metallo-dependent phosphatases"/>
    <property type="match status" value="1"/>
</dbReference>
<keyword evidence="1" id="KW-1003">Cell membrane</keyword>
<dbReference type="GO" id="GO:0008758">
    <property type="term" value="F:UDP-2,3-diacylglucosamine hydrolase activity"/>
    <property type="evidence" value="ECO:0007669"/>
    <property type="project" value="TreeGrafter"/>
</dbReference>
<dbReference type="CDD" id="cd07398">
    <property type="entry name" value="MPP_YbbF-LpxH"/>
    <property type="match status" value="1"/>
</dbReference>
<evidence type="ECO:0000313" key="8">
    <source>
        <dbReference type="EMBL" id="GAK61433.1"/>
    </source>
</evidence>
<evidence type="ECO:0000259" key="7">
    <source>
        <dbReference type="Pfam" id="PF00149"/>
    </source>
</evidence>